<evidence type="ECO:0000313" key="3">
    <source>
        <dbReference type="Proteomes" id="UP000294292"/>
    </source>
</evidence>
<sequence length="192" mass="22605">MILIHDNVMLRPMKESDIKRLWNLTTPELFTHMLNLIQTIEEFEKWMRTSYEQMRHSETSTVFVVAHLETDELYGSTRIYNIDYANKACEIGATYYGKAFQRTHINTKAKWLLLTYAFETLGMIRVEFKTDEENLISQKAIERLGAIKEGVIRNERIRSTGKARNAVLYSIISSEWPSIKKKLENRMNIYSQ</sequence>
<keyword evidence="3" id="KW-1185">Reference proteome</keyword>
<proteinExistence type="predicted"/>
<dbReference type="KEGG" id="panc:E2636_01085"/>
<keyword evidence="2" id="KW-0808">Transferase</keyword>
<dbReference type="PROSITE" id="PS51186">
    <property type="entry name" value="GNAT"/>
    <property type="match status" value="1"/>
</dbReference>
<dbReference type="InterPro" id="IPR016181">
    <property type="entry name" value="Acyl_CoA_acyltransferase"/>
</dbReference>
<dbReference type="Proteomes" id="UP000294292">
    <property type="component" value="Chromosome"/>
</dbReference>
<accession>A0A4P7A4F1</accession>
<feature type="domain" description="N-acetyltransferase" evidence="1">
    <location>
        <begin position="8"/>
        <end position="167"/>
    </location>
</feature>
<dbReference type="InterPro" id="IPR000182">
    <property type="entry name" value="GNAT_dom"/>
</dbReference>
<dbReference type="EMBL" id="CP038015">
    <property type="protein sequence ID" value="QBP43006.1"/>
    <property type="molecule type" value="Genomic_DNA"/>
</dbReference>
<dbReference type="Pfam" id="PF13302">
    <property type="entry name" value="Acetyltransf_3"/>
    <property type="match status" value="1"/>
</dbReference>
<reference evidence="2 3" key="1">
    <citation type="submission" date="2019-03" db="EMBL/GenBank/DDBJ databases">
        <title>Complete genome sequence of Paenisporosarcina antarctica CGMCC 1.6503T.</title>
        <authorList>
            <person name="Rong J.-C."/>
            <person name="Chi N.-Y."/>
            <person name="Zhang Q.-F."/>
        </authorList>
    </citation>
    <scope>NUCLEOTIDE SEQUENCE [LARGE SCALE GENOMIC DNA]</scope>
    <source>
        <strain evidence="2 3">CGMCC 1.6503</strain>
    </source>
</reference>
<dbReference type="OrthoDB" id="9795199at2"/>
<name>A0A4P7A4F1_9BACL</name>
<evidence type="ECO:0000259" key="1">
    <source>
        <dbReference type="PROSITE" id="PS51186"/>
    </source>
</evidence>
<dbReference type="AlphaFoldDB" id="A0A4P7A4F1"/>
<dbReference type="SUPFAM" id="SSF55729">
    <property type="entry name" value="Acyl-CoA N-acyltransferases (Nat)"/>
    <property type="match status" value="1"/>
</dbReference>
<dbReference type="Gene3D" id="3.40.630.30">
    <property type="match status" value="1"/>
</dbReference>
<evidence type="ECO:0000313" key="2">
    <source>
        <dbReference type="EMBL" id="QBP43006.1"/>
    </source>
</evidence>
<protein>
    <submittedName>
        <fullName evidence="2">N-acetyltransferase</fullName>
    </submittedName>
</protein>
<dbReference type="GO" id="GO:0016747">
    <property type="term" value="F:acyltransferase activity, transferring groups other than amino-acyl groups"/>
    <property type="evidence" value="ECO:0007669"/>
    <property type="project" value="InterPro"/>
</dbReference>
<gene>
    <name evidence="2" type="ORF">E2636_01085</name>
</gene>
<dbReference type="PANTHER" id="PTHR43610:SF1">
    <property type="entry name" value="N-ACETYLTRANSFERASE DOMAIN-CONTAINING PROTEIN"/>
    <property type="match status" value="1"/>
</dbReference>
<dbReference type="PANTHER" id="PTHR43610">
    <property type="entry name" value="BLL6696 PROTEIN"/>
    <property type="match status" value="1"/>
</dbReference>
<organism evidence="2 3">
    <name type="scientific">Paenisporosarcina antarctica</name>
    <dbReference type="NCBI Taxonomy" id="417367"/>
    <lineage>
        <taxon>Bacteria</taxon>
        <taxon>Bacillati</taxon>
        <taxon>Bacillota</taxon>
        <taxon>Bacilli</taxon>
        <taxon>Bacillales</taxon>
        <taxon>Caryophanaceae</taxon>
        <taxon>Paenisporosarcina</taxon>
    </lineage>
</organism>